<name>A0A8J3NTK6_9ACTN</name>
<dbReference type="EMBL" id="BONG01000041">
    <property type="protein sequence ID" value="GIF92142.1"/>
    <property type="molecule type" value="Genomic_DNA"/>
</dbReference>
<reference evidence="6 7" key="1">
    <citation type="submission" date="2021-01" db="EMBL/GenBank/DDBJ databases">
        <title>Whole genome shotgun sequence of Catellatospora chokoriensis NBRC 107358.</title>
        <authorList>
            <person name="Komaki H."/>
            <person name="Tamura T."/>
        </authorList>
    </citation>
    <scope>NUCLEOTIDE SEQUENCE [LARGE SCALE GENOMIC DNA]</scope>
    <source>
        <strain evidence="6 7">NBRC 107358</strain>
    </source>
</reference>
<evidence type="ECO:0000256" key="3">
    <source>
        <dbReference type="ARBA" id="ARBA00023163"/>
    </source>
</evidence>
<dbReference type="PANTHER" id="PTHR47506:SF3">
    <property type="entry name" value="HTH-TYPE TRANSCRIPTIONAL REGULATOR LMRA"/>
    <property type="match status" value="1"/>
</dbReference>
<dbReference type="InterPro" id="IPR036271">
    <property type="entry name" value="Tet_transcr_reg_TetR-rel_C_sf"/>
</dbReference>
<keyword evidence="1" id="KW-0805">Transcription regulation</keyword>
<dbReference type="InterPro" id="IPR001647">
    <property type="entry name" value="HTH_TetR"/>
</dbReference>
<evidence type="ECO:0000313" key="6">
    <source>
        <dbReference type="EMBL" id="GIF92142.1"/>
    </source>
</evidence>
<dbReference type="Proteomes" id="UP000619293">
    <property type="component" value="Unassembled WGS sequence"/>
</dbReference>
<dbReference type="AlphaFoldDB" id="A0A8J3NTK6"/>
<sequence>MARTETESRPSEARLRLLTTASRIFYAEGIHSVGVDRIIAESQVTRSTFYRHFPSKEDLVLAHLESADLGIRSQVEAAIAASTSASDAVRAVAAGIAEYIRSSGFRGCAFLNAVAEYPDPADPVHQAVLAHRRWFLDTINTLMASIESTKAEPAAQHFVMLRDGAMAAGCLFDPVLICETFLRGVDGLVQIHGSRQPS</sequence>
<dbReference type="PANTHER" id="PTHR47506">
    <property type="entry name" value="TRANSCRIPTIONAL REGULATORY PROTEIN"/>
    <property type="match status" value="1"/>
</dbReference>
<dbReference type="InterPro" id="IPR009057">
    <property type="entry name" value="Homeodomain-like_sf"/>
</dbReference>
<organism evidence="6 7">
    <name type="scientific">Catellatospora chokoriensis</name>
    <dbReference type="NCBI Taxonomy" id="310353"/>
    <lineage>
        <taxon>Bacteria</taxon>
        <taxon>Bacillati</taxon>
        <taxon>Actinomycetota</taxon>
        <taxon>Actinomycetes</taxon>
        <taxon>Micromonosporales</taxon>
        <taxon>Micromonosporaceae</taxon>
        <taxon>Catellatospora</taxon>
    </lineage>
</organism>
<proteinExistence type="predicted"/>
<gene>
    <name evidence="6" type="ORF">Cch02nite_55860</name>
</gene>
<protein>
    <submittedName>
        <fullName evidence="6">TetR family transcriptional regulator</fullName>
    </submittedName>
</protein>
<evidence type="ECO:0000313" key="7">
    <source>
        <dbReference type="Proteomes" id="UP000619293"/>
    </source>
</evidence>
<feature type="DNA-binding region" description="H-T-H motif" evidence="4">
    <location>
        <begin position="34"/>
        <end position="53"/>
    </location>
</feature>
<comment type="caution">
    <text evidence="6">The sequence shown here is derived from an EMBL/GenBank/DDBJ whole genome shotgun (WGS) entry which is preliminary data.</text>
</comment>
<keyword evidence="7" id="KW-1185">Reference proteome</keyword>
<dbReference type="GO" id="GO:0003677">
    <property type="term" value="F:DNA binding"/>
    <property type="evidence" value="ECO:0007669"/>
    <property type="project" value="UniProtKB-UniRule"/>
</dbReference>
<dbReference type="Gene3D" id="1.10.357.10">
    <property type="entry name" value="Tetracycline Repressor, domain 2"/>
    <property type="match status" value="1"/>
</dbReference>
<accession>A0A8J3NTK6</accession>
<evidence type="ECO:0000256" key="1">
    <source>
        <dbReference type="ARBA" id="ARBA00023015"/>
    </source>
</evidence>
<feature type="domain" description="HTH tetR-type" evidence="5">
    <location>
        <begin position="11"/>
        <end position="71"/>
    </location>
</feature>
<dbReference type="Pfam" id="PF00440">
    <property type="entry name" value="TetR_N"/>
    <property type="match status" value="1"/>
</dbReference>
<dbReference type="PRINTS" id="PR00455">
    <property type="entry name" value="HTHTETR"/>
</dbReference>
<dbReference type="RefSeq" id="WP_191841901.1">
    <property type="nucleotide sequence ID" value="NZ_BAAALB010000016.1"/>
</dbReference>
<keyword evidence="3" id="KW-0804">Transcription</keyword>
<dbReference type="SUPFAM" id="SSF46689">
    <property type="entry name" value="Homeodomain-like"/>
    <property type="match status" value="1"/>
</dbReference>
<evidence type="ECO:0000256" key="2">
    <source>
        <dbReference type="ARBA" id="ARBA00023125"/>
    </source>
</evidence>
<evidence type="ECO:0000259" key="5">
    <source>
        <dbReference type="PROSITE" id="PS50977"/>
    </source>
</evidence>
<keyword evidence="2 4" id="KW-0238">DNA-binding</keyword>
<dbReference type="SUPFAM" id="SSF48498">
    <property type="entry name" value="Tetracyclin repressor-like, C-terminal domain"/>
    <property type="match status" value="1"/>
</dbReference>
<evidence type="ECO:0000256" key="4">
    <source>
        <dbReference type="PROSITE-ProRule" id="PRU00335"/>
    </source>
</evidence>
<dbReference type="PROSITE" id="PS50977">
    <property type="entry name" value="HTH_TETR_2"/>
    <property type="match status" value="1"/>
</dbReference>